<evidence type="ECO:0000313" key="1">
    <source>
        <dbReference type="EMBL" id="KAK8525334.1"/>
    </source>
</evidence>
<name>A0ABR2CXQ4_9ROSI</name>
<dbReference type="EMBL" id="JBBPBM010000040">
    <property type="protein sequence ID" value="KAK8525334.1"/>
    <property type="molecule type" value="Genomic_DNA"/>
</dbReference>
<proteinExistence type="predicted"/>
<accession>A0ABR2CXQ4</accession>
<organism evidence="1 2">
    <name type="scientific">Hibiscus sabdariffa</name>
    <name type="common">roselle</name>
    <dbReference type="NCBI Taxonomy" id="183260"/>
    <lineage>
        <taxon>Eukaryota</taxon>
        <taxon>Viridiplantae</taxon>
        <taxon>Streptophyta</taxon>
        <taxon>Embryophyta</taxon>
        <taxon>Tracheophyta</taxon>
        <taxon>Spermatophyta</taxon>
        <taxon>Magnoliopsida</taxon>
        <taxon>eudicotyledons</taxon>
        <taxon>Gunneridae</taxon>
        <taxon>Pentapetalae</taxon>
        <taxon>rosids</taxon>
        <taxon>malvids</taxon>
        <taxon>Malvales</taxon>
        <taxon>Malvaceae</taxon>
        <taxon>Malvoideae</taxon>
        <taxon>Hibiscus</taxon>
    </lineage>
</organism>
<gene>
    <name evidence="1" type="ORF">V6N12_014029</name>
</gene>
<dbReference type="Proteomes" id="UP001472677">
    <property type="component" value="Unassembled WGS sequence"/>
</dbReference>
<protein>
    <submittedName>
        <fullName evidence="1">Uncharacterized protein</fullName>
    </submittedName>
</protein>
<evidence type="ECO:0000313" key="2">
    <source>
        <dbReference type="Proteomes" id="UP001472677"/>
    </source>
</evidence>
<sequence length="111" mass="12855">MDGRKSLEGWKIRLSLWSEHLGLCQGEINKIIDRITDSSYKDLWVGTAKACILERKTRSHHNRLESESYHNGEIKRVDAMDRLKSSTLDIKKILDGLNKCDNPETCAYSRY</sequence>
<reference evidence="1 2" key="1">
    <citation type="journal article" date="2024" name="G3 (Bethesda)">
        <title>Genome assembly of Hibiscus sabdariffa L. provides insights into metabolisms of medicinal natural products.</title>
        <authorList>
            <person name="Kim T."/>
        </authorList>
    </citation>
    <scope>NUCLEOTIDE SEQUENCE [LARGE SCALE GENOMIC DNA]</scope>
    <source>
        <strain evidence="1">TK-2024</strain>
        <tissue evidence="1">Old leaves</tissue>
    </source>
</reference>
<keyword evidence="2" id="KW-1185">Reference proteome</keyword>
<comment type="caution">
    <text evidence="1">The sequence shown here is derived from an EMBL/GenBank/DDBJ whole genome shotgun (WGS) entry which is preliminary data.</text>
</comment>